<comment type="cofactor">
    <cofactor evidence="12">
        <name>Zn(2+)</name>
        <dbReference type="ChEBI" id="CHEBI:29105"/>
    </cofactor>
    <text evidence="12">Binds 2 zinc ions per subunit.</text>
</comment>
<evidence type="ECO:0000256" key="12">
    <source>
        <dbReference type="HAMAP-Rule" id="MF_00983"/>
    </source>
</evidence>
<proteinExistence type="inferred from homology"/>
<evidence type="ECO:0000256" key="10">
    <source>
        <dbReference type="ARBA" id="ARBA00023235"/>
    </source>
</evidence>
<dbReference type="GO" id="GO:0005524">
    <property type="term" value="F:ATP binding"/>
    <property type="evidence" value="ECO:0007669"/>
    <property type="project" value="UniProtKB-UniRule"/>
</dbReference>
<feature type="region of interest" description="Disordered" evidence="13">
    <location>
        <begin position="1"/>
        <end position="24"/>
    </location>
</feature>
<dbReference type="GO" id="GO:0003677">
    <property type="term" value="F:DNA binding"/>
    <property type="evidence" value="ECO:0007669"/>
    <property type="project" value="UniProtKB-UniRule"/>
</dbReference>
<comment type="catalytic activity">
    <reaction evidence="11 12">
        <text>ATP + H2O = ADP + phosphate + H(+)</text>
        <dbReference type="Rhea" id="RHEA:13065"/>
        <dbReference type="ChEBI" id="CHEBI:15377"/>
        <dbReference type="ChEBI" id="CHEBI:15378"/>
        <dbReference type="ChEBI" id="CHEBI:30616"/>
        <dbReference type="ChEBI" id="CHEBI:43474"/>
        <dbReference type="ChEBI" id="CHEBI:456216"/>
        <dbReference type="EC" id="5.6.2.4"/>
    </reaction>
</comment>
<dbReference type="PANTHER" id="PTHR30580:SF0">
    <property type="entry name" value="PRIMOSOMAL PROTEIN N"/>
    <property type="match status" value="1"/>
</dbReference>
<keyword evidence="2 12" id="KW-0235">DNA replication</keyword>
<keyword evidence="9 12" id="KW-0238">DNA-binding</keyword>
<feature type="domain" description="Helicase ATP-binding" evidence="14">
    <location>
        <begin position="273"/>
        <end position="439"/>
    </location>
</feature>
<dbReference type="Pfam" id="PF00271">
    <property type="entry name" value="Helicase_C"/>
    <property type="match status" value="1"/>
</dbReference>
<dbReference type="SMART" id="SM00490">
    <property type="entry name" value="HELICc"/>
    <property type="match status" value="1"/>
</dbReference>
<keyword evidence="10 12" id="KW-0413">Isomerase</keyword>
<dbReference type="InterPro" id="IPR042115">
    <property type="entry name" value="PriA_3primeBD_sf"/>
</dbReference>
<keyword evidence="5 12" id="KW-0378">Hydrolase</keyword>
<dbReference type="SUPFAM" id="SSF52540">
    <property type="entry name" value="P-loop containing nucleoside triphosphate hydrolases"/>
    <property type="match status" value="2"/>
</dbReference>
<dbReference type="Gene3D" id="3.40.1440.60">
    <property type="entry name" value="PriA, 3(prime) DNA-binding domain"/>
    <property type="match status" value="1"/>
</dbReference>
<dbReference type="CDD" id="cd17929">
    <property type="entry name" value="DEXHc_priA"/>
    <property type="match status" value="1"/>
</dbReference>
<accession>F2N9T4</accession>
<dbReference type="GO" id="GO:0006269">
    <property type="term" value="P:DNA replication, synthesis of primer"/>
    <property type="evidence" value="ECO:0007669"/>
    <property type="project" value="UniProtKB-KW"/>
</dbReference>
<comment type="catalytic activity">
    <reaction evidence="12">
        <text>Couples ATP hydrolysis with the unwinding of duplex DNA by translocating in the 3'-5' direction.</text>
        <dbReference type="EC" id="5.6.2.4"/>
    </reaction>
</comment>
<keyword evidence="16" id="KW-1185">Reference proteome</keyword>
<gene>
    <name evidence="12" type="primary">priA</name>
    <name evidence="15" type="ordered locus">Corgl_1079</name>
</gene>
<evidence type="ECO:0000256" key="8">
    <source>
        <dbReference type="ARBA" id="ARBA00022840"/>
    </source>
</evidence>
<evidence type="ECO:0000256" key="5">
    <source>
        <dbReference type="ARBA" id="ARBA00022801"/>
    </source>
</evidence>
<keyword evidence="7 12" id="KW-0862">Zinc</keyword>
<dbReference type="KEGG" id="cgo:Corgl_1079"/>
<dbReference type="GO" id="GO:0043138">
    <property type="term" value="F:3'-5' DNA helicase activity"/>
    <property type="evidence" value="ECO:0007669"/>
    <property type="project" value="UniProtKB-EC"/>
</dbReference>
<dbReference type="HOGENOM" id="CLU_013353_3_1_11"/>
<dbReference type="GO" id="GO:0006302">
    <property type="term" value="P:double-strand break repair"/>
    <property type="evidence" value="ECO:0007669"/>
    <property type="project" value="InterPro"/>
</dbReference>
<dbReference type="Pfam" id="PF17764">
    <property type="entry name" value="PriA_3primeBD"/>
    <property type="match status" value="1"/>
</dbReference>
<dbReference type="FunFam" id="3.40.50.300:FF:000489">
    <property type="entry name" value="Primosome assembly protein PriA"/>
    <property type="match status" value="1"/>
</dbReference>
<evidence type="ECO:0000256" key="2">
    <source>
        <dbReference type="ARBA" id="ARBA00022705"/>
    </source>
</evidence>
<dbReference type="Pfam" id="PF18074">
    <property type="entry name" value="PriA_C"/>
    <property type="match status" value="1"/>
</dbReference>
<evidence type="ECO:0000256" key="9">
    <source>
        <dbReference type="ARBA" id="ARBA00023125"/>
    </source>
</evidence>
<comment type="subunit">
    <text evidence="12">Component of the replication restart primosome.</text>
</comment>
<feature type="binding site" evidence="12">
    <location>
        <position position="536"/>
    </location>
    <ligand>
        <name>Zn(2+)</name>
        <dbReference type="ChEBI" id="CHEBI:29105"/>
        <label>2</label>
    </ligand>
</feature>
<dbReference type="PANTHER" id="PTHR30580">
    <property type="entry name" value="PRIMOSOMAL PROTEIN N"/>
    <property type="match status" value="1"/>
</dbReference>
<keyword evidence="4 12" id="KW-0547">Nucleotide-binding</keyword>
<dbReference type="RefSeq" id="WP_013708930.1">
    <property type="nucleotide sequence ID" value="NC_015389.1"/>
</dbReference>
<dbReference type="InterPro" id="IPR041222">
    <property type="entry name" value="PriA_3primeBD"/>
</dbReference>
<evidence type="ECO:0000256" key="1">
    <source>
        <dbReference type="ARBA" id="ARBA00022515"/>
    </source>
</evidence>
<dbReference type="GO" id="GO:1990077">
    <property type="term" value="C:primosome complex"/>
    <property type="evidence" value="ECO:0007669"/>
    <property type="project" value="UniProtKB-UniRule"/>
</dbReference>
<dbReference type="EMBL" id="CP002628">
    <property type="protein sequence ID" value="AEB07187.1"/>
    <property type="molecule type" value="Genomic_DNA"/>
</dbReference>
<reference evidence="16" key="1">
    <citation type="journal article" date="2013" name="Stand. Genomic Sci.">
        <title>Complete genome sequence of Coriobacterium glomerans type strain (PW2(T)) from the midgut of Pyrrhocoris apterus L. (red soldier bug).</title>
        <authorList>
            <person name="Stackebrandt E."/>
            <person name="Zeytun A."/>
            <person name="Lapidus A."/>
            <person name="Nolan M."/>
            <person name="Lucas S."/>
            <person name="Hammon N."/>
            <person name="Deshpande S."/>
            <person name="Cheng J.F."/>
            <person name="Tapia R."/>
            <person name="Goodwin L.A."/>
            <person name="Pitluck S."/>
            <person name="Liolios K."/>
            <person name="Pagani I."/>
            <person name="Ivanova N."/>
            <person name="Mavromatis K."/>
            <person name="Mikhailova N."/>
            <person name="Huntemann M."/>
            <person name="Pati A."/>
            <person name="Chen A."/>
            <person name="Palaniappan K."/>
            <person name="Chang Y.J."/>
            <person name="Land M."/>
            <person name="Hauser L."/>
            <person name="Rohde M."/>
            <person name="Pukall R."/>
            <person name="Goker M."/>
            <person name="Detter J.C."/>
            <person name="Woyke T."/>
            <person name="Bristow J."/>
            <person name="Eisen J.A."/>
            <person name="Markowitz V."/>
            <person name="Hugenholtz P."/>
            <person name="Kyrpides N.C."/>
            <person name="Klenk H.P."/>
        </authorList>
    </citation>
    <scope>NUCLEOTIDE SEQUENCE</scope>
    <source>
        <strain evidence="16">ATCC 49209 / DSM 20642 / JCM 10262 / PW2</strain>
    </source>
</reference>
<dbReference type="GO" id="GO:0006270">
    <property type="term" value="P:DNA replication initiation"/>
    <property type="evidence" value="ECO:0007669"/>
    <property type="project" value="TreeGrafter"/>
</dbReference>
<dbReference type="Gene3D" id="3.40.50.300">
    <property type="entry name" value="P-loop containing nucleotide triphosphate hydrolases"/>
    <property type="match status" value="2"/>
</dbReference>
<dbReference type="eggNOG" id="COG1198">
    <property type="taxonomic scope" value="Bacteria"/>
</dbReference>
<evidence type="ECO:0000256" key="7">
    <source>
        <dbReference type="ARBA" id="ARBA00022833"/>
    </source>
</evidence>
<comment type="function">
    <text evidence="12">Initiates the restart of stalled replication forks, which reloads the replicative helicase on sites other than the origin of replication. Recognizes and binds to abandoned replication forks and remodels them to uncover a helicase loading site. Promotes assembly of the primosome at these replication forks.</text>
</comment>
<feature type="binding site" evidence="12">
    <location>
        <position position="515"/>
    </location>
    <ligand>
        <name>Zn(2+)</name>
        <dbReference type="ChEBI" id="CHEBI:29105"/>
        <label>2</label>
    </ligand>
</feature>
<dbReference type="GO" id="GO:0006310">
    <property type="term" value="P:DNA recombination"/>
    <property type="evidence" value="ECO:0007669"/>
    <property type="project" value="InterPro"/>
</dbReference>
<evidence type="ECO:0000256" key="13">
    <source>
        <dbReference type="SAM" id="MobiDB-lite"/>
    </source>
</evidence>
<organism evidence="15 16">
    <name type="scientific">Coriobacterium glomerans (strain ATCC 49209 / DSM 20642 / JCM 10262 / PW2)</name>
    <dbReference type="NCBI Taxonomy" id="700015"/>
    <lineage>
        <taxon>Bacteria</taxon>
        <taxon>Bacillati</taxon>
        <taxon>Actinomycetota</taxon>
        <taxon>Coriobacteriia</taxon>
        <taxon>Coriobacteriales</taxon>
        <taxon>Coriobacteriaceae</taxon>
        <taxon>Coriobacterium</taxon>
    </lineage>
</organism>
<dbReference type="AlphaFoldDB" id="F2N9T4"/>
<feature type="binding site" evidence="12">
    <location>
        <position position="509"/>
    </location>
    <ligand>
        <name>Zn(2+)</name>
        <dbReference type="ChEBI" id="CHEBI:29105"/>
        <label>1</label>
    </ligand>
</feature>
<dbReference type="Pfam" id="PF00270">
    <property type="entry name" value="DEAD"/>
    <property type="match status" value="1"/>
</dbReference>
<name>F2N9T4_CORGP</name>
<dbReference type="InterPro" id="IPR011545">
    <property type="entry name" value="DEAD/DEAH_box_helicase_dom"/>
</dbReference>
<evidence type="ECO:0000256" key="6">
    <source>
        <dbReference type="ARBA" id="ARBA00022806"/>
    </source>
</evidence>
<feature type="binding site" evidence="12">
    <location>
        <position position="552"/>
    </location>
    <ligand>
        <name>Zn(2+)</name>
        <dbReference type="ChEBI" id="CHEBI:29105"/>
        <label>1</label>
    </ligand>
</feature>
<keyword evidence="6 12" id="KW-0347">Helicase</keyword>
<comment type="similarity">
    <text evidence="12">Belongs to the helicase family. PriA subfamily.</text>
</comment>
<dbReference type="InterPro" id="IPR027417">
    <property type="entry name" value="P-loop_NTPase"/>
</dbReference>
<dbReference type="InterPro" id="IPR005259">
    <property type="entry name" value="PriA"/>
</dbReference>
<dbReference type="InterPro" id="IPR001650">
    <property type="entry name" value="Helicase_C-like"/>
</dbReference>
<evidence type="ECO:0000313" key="15">
    <source>
        <dbReference type="EMBL" id="AEB07187.1"/>
    </source>
</evidence>
<feature type="compositionally biased region" description="Low complexity" evidence="13">
    <location>
        <begin position="10"/>
        <end position="24"/>
    </location>
</feature>
<keyword evidence="3 12" id="KW-0479">Metal-binding</keyword>
<dbReference type="InterPro" id="IPR014001">
    <property type="entry name" value="Helicase_ATP-bd"/>
</dbReference>
<feature type="binding site" evidence="12">
    <location>
        <position position="555"/>
    </location>
    <ligand>
        <name>Zn(2+)</name>
        <dbReference type="ChEBI" id="CHEBI:29105"/>
        <label>1</label>
    </ligand>
</feature>
<evidence type="ECO:0000259" key="14">
    <source>
        <dbReference type="PROSITE" id="PS51192"/>
    </source>
</evidence>
<dbReference type="EC" id="5.6.2.4" evidence="12"/>
<dbReference type="GO" id="GO:0008270">
    <property type="term" value="F:zinc ion binding"/>
    <property type="evidence" value="ECO:0007669"/>
    <property type="project" value="UniProtKB-UniRule"/>
</dbReference>
<feature type="binding site" evidence="12">
    <location>
        <position position="506"/>
    </location>
    <ligand>
        <name>Zn(2+)</name>
        <dbReference type="ChEBI" id="CHEBI:29105"/>
        <label>1</label>
    </ligand>
</feature>
<dbReference type="HAMAP" id="MF_00983">
    <property type="entry name" value="PriA"/>
    <property type="match status" value="1"/>
</dbReference>
<evidence type="ECO:0000256" key="3">
    <source>
        <dbReference type="ARBA" id="ARBA00022723"/>
    </source>
</evidence>
<dbReference type="Proteomes" id="UP000006851">
    <property type="component" value="Chromosome"/>
</dbReference>
<keyword evidence="1 12" id="KW-0639">Primosome</keyword>
<dbReference type="OrthoDB" id="3177118at2"/>
<evidence type="ECO:0000256" key="4">
    <source>
        <dbReference type="ARBA" id="ARBA00022741"/>
    </source>
</evidence>
<dbReference type="SMART" id="SM00487">
    <property type="entry name" value="DEXDc"/>
    <property type="match status" value="1"/>
</dbReference>
<feature type="binding site" evidence="12">
    <location>
        <position position="533"/>
    </location>
    <ligand>
        <name>Zn(2+)</name>
        <dbReference type="ChEBI" id="CHEBI:29105"/>
        <label>2</label>
    </ligand>
</feature>
<dbReference type="InterPro" id="IPR041236">
    <property type="entry name" value="PriA_C"/>
</dbReference>
<protein>
    <recommendedName>
        <fullName evidence="12">Replication restart protein PriA</fullName>
    </recommendedName>
    <alternativeName>
        <fullName evidence="12">ATP-dependent DNA helicase PriA</fullName>
        <ecNumber evidence="12">5.6.2.4</ecNumber>
    </alternativeName>
    <alternativeName>
        <fullName evidence="12">DNA 3'-5' helicase PriA</fullName>
    </alternativeName>
</protein>
<feature type="binding site" evidence="12">
    <location>
        <position position="518"/>
    </location>
    <ligand>
        <name>Zn(2+)</name>
        <dbReference type="ChEBI" id="CHEBI:29105"/>
        <label>2</label>
    </ligand>
</feature>
<dbReference type="STRING" id="700015.Corgl_1079"/>
<sequence length="828" mass="90145">MPKISDKKPASISRSASGSRSGESAGTARRAAGVACAFVSVIVDIASRALTEPFTYAVDDAAVNEIEIGSTVLVEFGRRLAVGYVIAIAEQPQGLPDGGAVEGRSVKTIRSVLARRSFSAISADIARWMAREYVASTSECLRLFLPPGRSARLSRAADGTYVLEQPRVSEVCDRWVSLTERGRRFEPPARASRQRQLIQALSCGPVTTRELAALYTSMSATVRALERRGLVSVEQRRVWRGCDQETTLSSASGLAPETLTGAQVAALKAIGRAVSAGRGDVVLIDGVTGSGKTEVYLSAIEPVLEAGRSACVLVPEISLTAQTVGRFRSRFGATVAVFHSRLSAGERLDQWDRVRDGTARVVVGARSALFCPFSDLGIIIIDEEHEQSYKQGSNPRYHAREVAAAMAARYGCALVLGSATPSAESLMRCREKGYANRSWLRVTMPDRPGFAQLPNITIADLRREFRSGGRSIFSRPLAAALERVAERGEKAVLLHNRRGFAPFLMCRECGCVPTCRHCSTALTYHERTHTLECHTCSTVYRIRAYPDQNARCPRCNSPYLAKMGLGTQQVEDALHALLPCDVEIIRMDADSTRGRDGHKRLLERFDAARCSVLLGTQMIAKGLDFPEVTLAGVINADYALKMPDFRARERAFDLLEQVAGRAGRGENPGEVIIQTYLPDDPVIRAVAAHDRSIFSEHDLRVRAEALYPPFVRLVNIVCQGREEKSVRACADLVANALRRAISEESCGEPGHVPADTTHTLSPDPMSGPIVVGPASCVIERAHDRFRFHIVIKCPLGYHISRIIAATLSRIGSRSGISVTVDVDAYDLM</sequence>
<feature type="region of interest" description="Disordered" evidence="13">
    <location>
        <begin position="745"/>
        <end position="764"/>
    </location>
</feature>
<dbReference type="PROSITE" id="PS51192">
    <property type="entry name" value="HELICASE_ATP_BIND_1"/>
    <property type="match status" value="1"/>
</dbReference>
<evidence type="ECO:0000256" key="11">
    <source>
        <dbReference type="ARBA" id="ARBA00048988"/>
    </source>
</evidence>
<keyword evidence="8 12" id="KW-0067">ATP-binding</keyword>
<evidence type="ECO:0000313" key="16">
    <source>
        <dbReference type="Proteomes" id="UP000006851"/>
    </source>
</evidence>
<dbReference type="GO" id="GO:0016887">
    <property type="term" value="F:ATP hydrolysis activity"/>
    <property type="evidence" value="ECO:0007669"/>
    <property type="project" value="RHEA"/>
</dbReference>
<dbReference type="NCBIfam" id="TIGR00595">
    <property type="entry name" value="priA"/>
    <property type="match status" value="1"/>
</dbReference>